<organism evidence="2">
    <name type="scientific">viral metagenome</name>
    <dbReference type="NCBI Taxonomy" id="1070528"/>
    <lineage>
        <taxon>unclassified sequences</taxon>
        <taxon>metagenomes</taxon>
        <taxon>organismal metagenomes</taxon>
    </lineage>
</organism>
<keyword evidence="1" id="KW-0472">Membrane</keyword>
<feature type="transmembrane region" description="Helical" evidence="1">
    <location>
        <begin position="15"/>
        <end position="32"/>
    </location>
</feature>
<evidence type="ECO:0000313" key="2">
    <source>
        <dbReference type="EMBL" id="QHU20927.1"/>
    </source>
</evidence>
<keyword evidence="1" id="KW-1133">Transmembrane helix</keyword>
<evidence type="ECO:0000256" key="1">
    <source>
        <dbReference type="SAM" id="Phobius"/>
    </source>
</evidence>
<dbReference type="EMBL" id="MN740976">
    <property type="protein sequence ID" value="QHU20927.1"/>
    <property type="molecule type" value="Genomic_DNA"/>
</dbReference>
<protein>
    <submittedName>
        <fullName evidence="2">Uncharacterized protein</fullName>
    </submittedName>
</protein>
<accession>A0A6C0KW70</accession>
<proteinExistence type="predicted"/>
<reference evidence="2" key="1">
    <citation type="journal article" date="2020" name="Nature">
        <title>Giant virus diversity and host interactions through global metagenomics.</title>
        <authorList>
            <person name="Schulz F."/>
            <person name="Roux S."/>
            <person name="Paez-Espino D."/>
            <person name="Jungbluth S."/>
            <person name="Walsh D.A."/>
            <person name="Denef V.J."/>
            <person name="McMahon K.D."/>
            <person name="Konstantinidis K.T."/>
            <person name="Eloe-Fadrosh E.A."/>
            <person name="Kyrpides N.C."/>
            <person name="Woyke T."/>
        </authorList>
    </citation>
    <scope>NUCLEOTIDE SEQUENCE</scope>
    <source>
        <strain evidence="2">GVMAG-S-3300013094-100</strain>
    </source>
</reference>
<sequence length="300" mass="33531">MSDIISFIKPSADEAVAFITMFFILIVSLQLYQSIVITNRVKNDSLCYKNKINGINDTISVNVQNTDGTSLYGINYNIPNKSVALSCMCPTGNVANKFDNIKVYGFDTHTSQYSGSLWCSCDSQYSYPYSNIFGSAEQADFFAVIRQILINTWFSVDTDLSSYENIINDSINISAVNNTNNTNIGIIINVLIDSTALPLTTNNADTNVIANNLNEITTLLDPHTPNPNPLFSNLRYYDNLSLKTPPGAVVNNKKITATYLVQGFQMQSEYSKNFNYSGDPDVIRYMETDDTYVFDRNLTH</sequence>
<name>A0A6C0KW70_9ZZZZ</name>
<dbReference type="AlphaFoldDB" id="A0A6C0KW70"/>
<keyword evidence="1" id="KW-0812">Transmembrane</keyword>